<dbReference type="Gene3D" id="3.40.50.300">
    <property type="entry name" value="P-loop containing nucleotide triphosphate hydrolases"/>
    <property type="match status" value="1"/>
</dbReference>
<dbReference type="RefSeq" id="XP_014149478.1">
    <property type="nucleotide sequence ID" value="XM_014294003.1"/>
</dbReference>
<dbReference type="STRING" id="667725.A0A0L0FGL3"/>
<dbReference type="GO" id="GO:0015421">
    <property type="term" value="F:ABC-type oligopeptide transporter activity"/>
    <property type="evidence" value="ECO:0007669"/>
    <property type="project" value="TreeGrafter"/>
</dbReference>
<organism evidence="1 2">
    <name type="scientific">Sphaeroforma arctica JP610</name>
    <dbReference type="NCBI Taxonomy" id="667725"/>
    <lineage>
        <taxon>Eukaryota</taxon>
        <taxon>Ichthyosporea</taxon>
        <taxon>Ichthyophonida</taxon>
        <taxon>Sphaeroforma</taxon>
    </lineage>
</organism>
<feature type="non-terminal residue" evidence="1">
    <location>
        <position position="1"/>
    </location>
</feature>
<reference evidence="1 2" key="1">
    <citation type="submission" date="2011-02" db="EMBL/GenBank/DDBJ databases">
        <title>The Genome Sequence of Sphaeroforma arctica JP610.</title>
        <authorList>
            <consortium name="The Broad Institute Genome Sequencing Platform"/>
            <person name="Russ C."/>
            <person name="Cuomo C."/>
            <person name="Young S.K."/>
            <person name="Zeng Q."/>
            <person name="Gargeya S."/>
            <person name="Alvarado L."/>
            <person name="Berlin A."/>
            <person name="Chapman S.B."/>
            <person name="Chen Z."/>
            <person name="Freedman E."/>
            <person name="Gellesch M."/>
            <person name="Goldberg J."/>
            <person name="Griggs A."/>
            <person name="Gujja S."/>
            <person name="Heilman E."/>
            <person name="Heiman D."/>
            <person name="Howarth C."/>
            <person name="Mehta T."/>
            <person name="Neiman D."/>
            <person name="Pearson M."/>
            <person name="Roberts A."/>
            <person name="Saif S."/>
            <person name="Shea T."/>
            <person name="Shenoy N."/>
            <person name="Sisk P."/>
            <person name="Stolte C."/>
            <person name="Sykes S."/>
            <person name="White J."/>
            <person name="Yandava C."/>
            <person name="Burger G."/>
            <person name="Gray M.W."/>
            <person name="Holland P.W.H."/>
            <person name="King N."/>
            <person name="Lang F.B.F."/>
            <person name="Roger A.J."/>
            <person name="Ruiz-Trillo I."/>
            <person name="Haas B."/>
            <person name="Nusbaum C."/>
            <person name="Birren B."/>
        </authorList>
    </citation>
    <scope>NUCLEOTIDE SEQUENCE [LARGE SCALE GENOMIC DNA]</scope>
    <source>
        <strain evidence="1 2">JP610</strain>
    </source>
</reference>
<gene>
    <name evidence="1" type="ORF">SARC_11903</name>
</gene>
<keyword evidence="2" id="KW-1185">Reference proteome</keyword>
<dbReference type="PANTHER" id="PTHR43394">
    <property type="entry name" value="ATP-DEPENDENT PERMEASE MDL1, MITOCHONDRIAL"/>
    <property type="match status" value="1"/>
</dbReference>
<dbReference type="SUPFAM" id="SSF52540">
    <property type="entry name" value="P-loop containing nucleoside triphosphate hydrolases"/>
    <property type="match status" value="1"/>
</dbReference>
<dbReference type="OrthoDB" id="6500128at2759"/>
<dbReference type="InterPro" id="IPR039421">
    <property type="entry name" value="Type_1_exporter"/>
</dbReference>
<dbReference type="Proteomes" id="UP000054560">
    <property type="component" value="Unassembled WGS sequence"/>
</dbReference>
<sequence>CILFPHILDEATSALDSDSEAVVQAALDNVMKERGCTIVVIAHRLSTVQNADRIVVIDKGHFVETGTHASLLEANGMYAKLVARQLTAV</sequence>
<evidence type="ECO:0008006" key="3">
    <source>
        <dbReference type="Google" id="ProtNLM"/>
    </source>
</evidence>
<dbReference type="eggNOG" id="KOG0058">
    <property type="taxonomic scope" value="Eukaryota"/>
</dbReference>
<name>A0A0L0FGL3_9EUKA</name>
<dbReference type="PANTHER" id="PTHR43394:SF1">
    <property type="entry name" value="ATP-BINDING CASSETTE SUB-FAMILY B MEMBER 10, MITOCHONDRIAL"/>
    <property type="match status" value="1"/>
</dbReference>
<dbReference type="AlphaFoldDB" id="A0A0L0FGL3"/>
<dbReference type="GeneID" id="25912407"/>
<evidence type="ECO:0000313" key="2">
    <source>
        <dbReference type="Proteomes" id="UP000054560"/>
    </source>
</evidence>
<dbReference type="InterPro" id="IPR027417">
    <property type="entry name" value="P-loop_NTPase"/>
</dbReference>
<dbReference type="EMBL" id="KQ243541">
    <property type="protein sequence ID" value="KNC75576.1"/>
    <property type="molecule type" value="Genomic_DNA"/>
</dbReference>
<evidence type="ECO:0000313" key="1">
    <source>
        <dbReference type="EMBL" id="KNC75576.1"/>
    </source>
</evidence>
<protein>
    <recommendedName>
        <fullName evidence="3">ABC transporter domain-containing protein</fullName>
    </recommendedName>
</protein>
<proteinExistence type="predicted"/>
<accession>A0A0L0FGL3</accession>